<dbReference type="GO" id="GO:0016121">
    <property type="term" value="P:carotene catabolic process"/>
    <property type="evidence" value="ECO:0007669"/>
    <property type="project" value="TreeGrafter"/>
</dbReference>
<dbReference type="STRING" id="4537.A0A0E0LUB5"/>
<dbReference type="Pfam" id="PF03055">
    <property type="entry name" value="RPE65"/>
    <property type="match status" value="1"/>
</dbReference>
<evidence type="ECO:0000256" key="7">
    <source>
        <dbReference type="ARBA" id="ARBA00023004"/>
    </source>
</evidence>
<dbReference type="Gramene" id="OPUNC08G11480.1">
    <property type="protein sequence ID" value="OPUNC08G11480.1"/>
    <property type="gene ID" value="OPUNC08G11480"/>
</dbReference>
<dbReference type="HOGENOM" id="CLU_016472_2_1_1"/>
<dbReference type="InterPro" id="IPR004294">
    <property type="entry name" value="Carotenoid_Oase"/>
</dbReference>
<evidence type="ECO:0000256" key="6">
    <source>
        <dbReference type="ARBA" id="ARBA00022964"/>
    </source>
</evidence>
<dbReference type="AlphaFoldDB" id="A0A0E0LUB5"/>
<dbReference type="OMA" id="NVFEHAN"/>
<accession>A0A0E0LUB5</accession>
<keyword evidence="7 8" id="KW-0408">Iron</keyword>
<comment type="subcellular location">
    <subcellularLocation>
        <location evidence="1">Plastid</location>
        <location evidence="1">Chloroplast</location>
    </subcellularLocation>
</comment>
<feature type="binding site" evidence="8">
    <location>
        <position position="231"/>
    </location>
    <ligand>
        <name>Fe cation</name>
        <dbReference type="ChEBI" id="CHEBI:24875"/>
        <note>catalytic</note>
    </ligand>
</feature>
<keyword evidence="10" id="KW-1185">Reference proteome</keyword>
<evidence type="ECO:0000256" key="3">
    <source>
        <dbReference type="ARBA" id="ARBA00022640"/>
    </source>
</evidence>
<dbReference type="eggNOG" id="KOG1285">
    <property type="taxonomic scope" value="Eukaryota"/>
</dbReference>
<comment type="cofactor">
    <cofactor evidence="8">
        <name>Fe(2+)</name>
        <dbReference type="ChEBI" id="CHEBI:29033"/>
    </cofactor>
    <text evidence="8">Binds 1 Fe(2+) ion per subunit.</text>
</comment>
<comment type="similarity">
    <text evidence="2">Belongs to the carotenoid oxygenase family.</text>
</comment>
<keyword evidence="3" id="KW-0934">Plastid</keyword>
<evidence type="ECO:0000256" key="4">
    <source>
        <dbReference type="ARBA" id="ARBA00022723"/>
    </source>
</evidence>
<sequence length="411" mass="46348">MLHAVYFTKSREDKTWSVSYDNRYVQSDTFRVERDRQRPCFLSVAKGDPLAMIVACIMNMLRFGKASRNVSNTSVFEHAGRVFTATENDHPHEINLDNLGTLRRWDVGGQWNMPFTAHPKVDPGSGELIICGFNIVKPFLTVGVVSEDGKKLKQKVDLKLDRCAFCHEIGITKMYNIIMDIPLTVKLGRILRGEPLIDFEAESYARIGVMPRYGDADSVIWFDVKPFCTLHLVNCFEEDDEVIVRGFQVPASIIMGSILEYKSDEEPACQGLNDEFFSRMYEWRLNLKSRAVTEKYLTGTDVALEFPVINDKYVGLHHKYAYAQMGDVQGSLAGGCGTVRPKFGGFAKLYLEEKNKSGGGLIKVEYHHLGRNQFCSGATFVPKVGGASEDDGWIISFVYDEEMKTSQACFL</sequence>
<dbReference type="PANTHER" id="PTHR10543">
    <property type="entry name" value="BETA-CAROTENE DIOXYGENASE"/>
    <property type="match status" value="1"/>
</dbReference>
<organism evidence="9">
    <name type="scientific">Oryza punctata</name>
    <name type="common">Red rice</name>
    <dbReference type="NCBI Taxonomy" id="4537"/>
    <lineage>
        <taxon>Eukaryota</taxon>
        <taxon>Viridiplantae</taxon>
        <taxon>Streptophyta</taxon>
        <taxon>Embryophyta</taxon>
        <taxon>Tracheophyta</taxon>
        <taxon>Spermatophyta</taxon>
        <taxon>Magnoliopsida</taxon>
        <taxon>Liliopsida</taxon>
        <taxon>Poales</taxon>
        <taxon>Poaceae</taxon>
        <taxon>BOP clade</taxon>
        <taxon>Oryzoideae</taxon>
        <taxon>Oryzeae</taxon>
        <taxon>Oryzinae</taxon>
        <taxon>Oryza</taxon>
    </lineage>
</organism>
<proteinExistence type="inferred from homology"/>
<keyword evidence="5" id="KW-0809">Transit peptide</keyword>
<keyword evidence="6" id="KW-0560">Oxidoreductase</keyword>
<evidence type="ECO:0000313" key="10">
    <source>
        <dbReference type="Proteomes" id="UP000026962"/>
    </source>
</evidence>
<dbReference type="GO" id="GO:0010436">
    <property type="term" value="F:carotenoid dioxygenase activity"/>
    <property type="evidence" value="ECO:0007669"/>
    <property type="project" value="TreeGrafter"/>
</dbReference>
<reference evidence="9" key="2">
    <citation type="submission" date="2018-05" db="EMBL/GenBank/DDBJ databases">
        <title>OpunRS2 (Oryza punctata Reference Sequence Version 2).</title>
        <authorList>
            <person name="Zhang J."/>
            <person name="Kudrna D."/>
            <person name="Lee S."/>
            <person name="Talag J."/>
            <person name="Welchert J."/>
            <person name="Wing R.A."/>
        </authorList>
    </citation>
    <scope>NUCLEOTIDE SEQUENCE [LARGE SCALE GENOMIC DNA]</scope>
</reference>
<protein>
    <submittedName>
        <fullName evidence="9">Uncharacterized protein</fullName>
    </submittedName>
</protein>
<dbReference type="GO" id="GO:0046872">
    <property type="term" value="F:metal ion binding"/>
    <property type="evidence" value="ECO:0007669"/>
    <property type="project" value="UniProtKB-KW"/>
</dbReference>
<evidence type="ECO:0000256" key="2">
    <source>
        <dbReference type="ARBA" id="ARBA00006787"/>
    </source>
</evidence>
<evidence type="ECO:0000256" key="5">
    <source>
        <dbReference type="ARBA" id="ARBA00022946"/>
    </source>
</evidence>
<feature type="binding site" evidence="8">
    <location>
        <position position="167"/>
    </location>
    <ligand>
        <name>Fe cation</name>
        <dbReference type="ChEBI" id="CHEBI:24875"/>
        <note>catalytic</note>
    </ligand>
</feature>
<feature type="binding site" evidence="8">
    <location>
        <position position="118"/>
    </location>
    <ligand>
        <name>Fe cation</name>
        <dbReference type="ChEBI" id="CHEBI:24875"/>
        <note>catalytic</note>
    </ligand>
</feature>
<evidence type="ECO:0000256" key="1">
    <source>
        <dbReference type="ARBA" id="ARBA00004229"/>
    </source>
</evidence>
<evidence type="ECO:0000256" key="8">
    <source>
        <dbReference type="PIRSR" id="PIRSR604294-1"/>
    </source>
</evidence>
<reference evidence="9" key="1">
    <citation type="submission" date="2015-04" db="UniProtKB">
        <authorList>
            <consortium name="EnsemblPlants"/>
        </authorList>
    </citation>
    <scope>IDENTIFICATION</scope>
</reference>
<name>A0A0E0LUB5_ORYPU</name>
<keyword evidence="6" id="KW-0223">Dioxygenase</keyword>
<keyword evidence="4 8" id="KW-0479">Metal-binding</keyword>
<dbReference type="Proteomes" id="UP000026962">
    <property type="component" value="Chromosome 8"/>
</dbReference>
<dbReference type="EnsemblPlants" id="OPUNC08G11480.1">
    <property type="protein sequence ID" value="OPUNC08G11480.1"/>
    <property type="gene ID" value="OPUNC08G11480"/>
</dbReference>
<evidence type="ECO:0000313" key="9">
    <source>
        <dbReference type="EnsemblPlants" id="OPUNC08G11480.1"/>
    </source>
</evidence>
<dbReference type="PANTHER" id="PTHR10543:SF83">
    <property type="entry name" value="OS08G0371608 PROTEIN"/>
    <property type="match status" value="1"/>
</dbReference>
<dbReference type="GO" id="GO:0009570">
    <property type="term" value="C:chloroplast stroma"/>
    <property type="evidence" value="ECO:0007669"/>
    <property type="project" value="TreeGrafter"/>
</dbReference>